<dbReference type="InterPro" id="IPR036856">
    <property type="entry name" value="Ald_Oxase/Xan_DH_a/b_sf"/>
</dbReference>
<evidence type="ECO:0000313" key="5">
    <source>
        <dbReference type="Proteomes" id="UP000031366"/>
    </source>
</evidence>
<organism evidence="4 5">
    <name type="scientific">Clostridium argentinense CDC 2741</name>
    <dbReference type="NCBI Taxonomy" id="1418104"/>
    <lineage>
        <taxon>Bacteria</taxon>
        <taxon>Bacillati</taxon>
        <taxon>Bacillota</taxon>
        <taxon>Clostridia</taxon>
        <taxon>Eubacteriales</taxon>
        <taxon>Clostridiaceae</taxon>
        <taxon>Clostridium</taxon>
    </lineage>
</organism>
<dbReference type="Pfam" id="PF01315">
    <property type="entry name" value="Ald_Xan_dh_C"/>
    <property type="match status" value="1"/>
</dbReference>
<dbReference type="InterPro" id="IPR016208">
    <property type="entry name" value="Ald_Oxase/xanthine_DH-like"/>
</dbReference>
<reference evidence="4 5" key="1">
    <citation type="journal article" date="2015" name="Infect. Genet. Evol.">
        <title>Genomic sequences of six botulinum neurotoxin-producing strains representing three clostridial species illustrate the mobility and diversity of botulinum neurotoxin genes.</title>
        <authorList>
            <person name="Smith T.J."/>
            <person name="Hill K.K."/>
            <person name="Xie G."/>
            <person name="Foley B.T."/>
            <person name="Williamson C.H."/>
            <person name="Foster J.T."/>
            <person name="Johnson S.L."/>
            <person name="Chertkov O."/>
            <person name="Teshima H."/>
            <person name="Gibbons H.S."/>
            <person name="Johnsky L.A."/>
            <person name="Karavis M.A."/>
            <person name="Smith L.A."/>
        </authorList>
    </citation>
    <scope>NUCLEOTIDE SEQUENCE [LARGE SCALE GENOMIC DNA]</scope>
    <source>
        <strain evidence="4 5">CDC 2741</strain>
    </source>
</reference>
<accession>A0A0C1RDA9</accession>
<dbReference type="RefSeq" id="WP_039629972.1">
    <property type="nucleotide sequence ID" value="NZ_AYSO01000010.1"/>
</dbReference>
<evidence type="ECO:0000313" key="4">
    <source>
        <dbReference type="EMBL" id="KIE48371.1"/>
    </source>
</evidence>
<proteinExistence type="predicted"/>
<keyword evidence="2" id="KW-0560">Oxidoreductase</keyword>
<gene>
    <name evidence="4" type="ORF">U732_4157</name>
</gene>
<name>A0A0C1RDA9_9CLOT</name>
<dbReference type="InterPro" id="IPR037165">
    <property type="entry name" value="AldOxase/xan_DH_Mopterin-bd_sf"/>
</dbReference>
<dbReference type="OrthoDB" id="9759099at2"/>
<dbReference type="InterPro" id="IPR008274">
    <property type="entry name" value="AldOxase/xan_DH_MoCoBD1"/>
</dbReference>
<dbReference type="Pfam" id="PF02738">
    <property type="entry name" value="MoCoBD_1"/>
    <property type="match status" value="1"/>
</dbReference>
<evidence type="ECO:0000256" key="1">
    <source>
        <dbReference type="ARBA" id="ARBA00022505"/>
    </source>
</evidence>
<dbReference type="STRING" id="29341.RSJ17_10830"/>
<dbReference type="InterPro" id="IPR000674">
    <property type="entry name" value="Ald_Oxase/Xan_DH_a/b"/>
</dbReference>
<dbReference type="SUPFAM" id="SSF56003">
    <property type="entry name" value="Molybdenum cofactor-binding domain"/>
    <property type="match status" value="1"/>
</dbReference>
<dbReference type="Gene3D" id="3.30.365.10">
    <property type="entry name" value="Aldehyde oxidase/xanthine dehydrogenase, molybdopterin binding domain"/>
    <property type="match status" value="4"/>
</dbReference>
<sequence>MSKCISTPINRFDAKEKISGEAKYVSDIKLENSLYAKTLRSTKARAKIVNIKYPTMSEGYFIVDKNDIAGKNRVKIMFYDMPFFAEDIVNYIGEPISLIVGEDKEKILDIINKIEIEYEEMEPIFTIEESENSEEKIPIYKDDNCFANYSYEKGTIDSAYSSSYMVFSREYKTGYQEHIYLEPQGIAATYDEETHKVTVIGSMQCPDFVKNAVIEAMGLAEDKVQIIQSTTGGALGGKEEYPSLIGGQVAAAAMKAKKPVILIFERDEDIECSTKRHPSKIKLTTLVDENNKIIGMDADIILNGGAYSGLSNIVLQRAMFTITGAYNIPSVRVRGKALATNTVPNGGFRGFGAPQSIFALEMHIDYMANELGIDTLEFKKMNLLNQGDLSPTGGIFRGYVPLNDLIEKVEELSDYSKKVKEFKLDNNYRGIGLSLFFHGGGFTGNGERDHVKAVVKLKKYTDDTVEILISNVEMGQGVHTTLRKIVAEELDIPIETVIIINPDTDRLPDLGTTVASRTIMVIGKLLQEASEELKGKWESTKEAEVTTKYRFPEGFYWNDETFQGDAYNEYSWGANVVEVQVNPITYEVDVKEIYAVYDIGNAIDEKIIKGQIDGGIIQGLGHGSIEVMECKNGQLIQRTNTDYVIPTALDFPNIKSKLINNLYDNGPFGAGSARELTFVGTPVAYALAVKNAIGKDINKIPINPEYLMEVMDSE</sequence>
<dbReference type="PANTHER" id="PTHR11908">
    <property type="entry name" value="XANTHINE DEHYDROGENASE"/>
    <property type="match status" value="1"/>
</dbReference>
<keyword evidence="1" id="KW-0500">Molybdenum</keyword>
<evidence type="ECO:0000256" key="2">
    <source>
        <dbReference type="ARBA" id="ARBA00023002"/>
    </source>
</evidence>
<dbReference type="AlphaFoldDB" id="A0A0C1RDA9"/>
<dbReference type="Proteomes" id="UP000031366">
    <property type="component" value="Unassembled WGS sequence"/>
</dbReference>
<dbReference type="Gene3D" id="3.90.1170.50">
    <property type="entry name" value="Aldehyde oxidase/xanthine dehydrogenase, a/b hammerhead"/>
    <property type="match status" value="1"/>
</dbReference>
<dbReference type="GO" id="GO:0005506">
    <property type="term" value="F:iron ion binding"/>
    <property type="evidence" value="ECO:0007669"/>
    <property type="project" value="InterPro"/>
</dbReference>
<dbReference type="EMBL" id="AYSO01000010">
    <property type="protein sequence ID" value="KIE48371.1"/>
    <property type="molecule type" value="Genomic_DNA"/>
</dbReference>
<feature type="domain" description="Aldehyde oxidase/xanthine dehydrogenase a/b hammerhead" evidence="3">
    <location>
        <begin position="19"/>
        <end position="122"/>
    </location>
</feature>
<dbReference type="PANTHER" id="PTHR11908:SF132">
    <property type="entry name" value="ALDEHYDE OXIDASE 1-RELATED"/>
    <property type="match status" value="1"/>
</dbReference>
<evidence type="ECO:0000259" key="3">
    <source>
        <dbReference type="SMART" id="SM01008"/>
    </source>
</evidence>
<protein>
    <submittedName>
        <fullName evidence="4">Molybdopterin-binding domain of aldehyde dehydrogenase family protein</fullName>
    </submittedName>
</protein>
<dbReference type="SMART" id="SM01008">
    <property type="entry name" value="Ald_Xan_dh_C"/>
    <property type="match status" value="1"/>
</dbReference>
<dbReference type="InterPro" id="IPR046867">
    <property type="entry name" value="AldOxase/xan_DH_MoCoBD2"/>
</dbReference>
<dbReference type="SUPFAM" id="SSF54665">
    <property type="entry name" value="CO dehydrogenase molybdoprotein N-domain-like"/>
    <property type="match status" value="1"/>
</dbReference>
<keyword evidence="5" id="KW-1185">Reference proteome</keyword>
<comment type="caution">
    <text evidence="4">The sequence shown here is derived from an EMBL/GenBank/DDBJ whole genome shotgun (WGS) entry which is preliminary data.</text>
</comment>
<dbReference type="GO" id="GO:0016491">
    <property type="term" value="F:oxidoreductase activity"/>
    <property type="evidence" value="ECO:0007669"/>
    <property type="project" value="UniProtKB-KW"/>
</dbReference>
<dbReference type="Pfam" id="PF20256">
    <property type="entry name" value="MoCoBD_2"/>
    <property type="match status" value="1"/>
</dbReference>